<feature type="transmembrane region" description="Helical" evidence="2">
    <location>
        <begin position="80"/>
        <end position="105"/>
    </location>
</feature>
<evidence type="ECO:0000313" key="3">
    <source>
        <dbReference type="EMBL" id="OCB84254.1"/>
    </source>
</evidence>
<evidence type="ECO:0000256" key="1">
    <source>
        <dbReference type="SAM" id="MobiDB-lite"/>
    </source>
</evidence>
<feature type="compositionally biased region" description="Low complexity" evidence="1">
    <location>
        <begin position="300"/>
        <end position="312"/>
    </location>
</feature>
<feature type="region of interest" description="Disordered" evidence="1">
    <location>
        <begin position="278"/>
        <end position="413"/>
    </location>
</feature>
<proteinExistence type="predicted"/>
<dbReference type="AlphaFoldDB" id="A0A9Q5HQY7"/>
<dbReference type="Proteomes" id="UP000757232">
    <property type="component" value="Unassembled WGS sequence"/>
</dbReference>
<reference evidence="3" key="1">
    <citation type="submission" date="2016-06" db="EMBL/GenBank/DDBJ databases">
        <title>Draft Genome sequence of the fungus Inonotus baumii.</title>
        <authorList>
            <person name="Zhu H."/>
            <person name="Lin W."/>
        </authorList>
    </citation>
    <scope>NUCLEOTIDE SEQUENCE</scope>
    <source>
        <strain evidence="3">821</strain>
    </source>
</reference>
<feature type="transmembrane region" description="Helical" evidence="2">
    <location>
        <begin position="7"/>
        <end position="29"/>
    </location>
</feature>
<dbReference type="OrthoDB" id="3269357at2759"/>
<keyword evidence="4" id="KW-1185">Reference proteome</keyword>
<evidence type="ECO:0000313" key="4">
    <source>
        <dbReference type="Proteomes" id="UP000757232"/>
    </source>
</evidence>
<accession>A0A9Q5HQY7</accession>
<evidence type="ECO:0000256" key="2">
    <source>
        <dbReference type="SAM" id="Phobius"/>
    </source>
</evidence>
<keyword evidence="2" id="KW-0472">Membrane</keyword>
<comment type="caution">
    <text evidence="3">The sequence shown here is derived from an EMBL/GenBank/DDBJ whole genome shotgun (WGS) entry which is preliminary data.</text>
</comment>
<keyword evidence="2" id="KW-1133">Transmembrane helix</keyword>
<feature type="transmembrane region" description="Helical" evidence="2">
    <location>
        <begin position="49"/>
        <end position="68"/>
    </location>
</feature>
<name>A0A9Q5HQY7_SANBA</name>
<feature type="compositionally biased region" description="Basic and acidic residues" evidence="1">
    <location>
        <begin position="322"/>
        <end position="344"/>
    </location>
</feature>
<gene>
    <name evidence="3" type="ORF">A7U60_g8932</name>
</gene>
<feature type="transmembrane region" description="Helical" evidence="2">
    <location>
        <begin position="125"/>
        <end position="147"/>
    </location>
</feature>
<organism evidence="3 4">
    <name type="scientific">Sanghuangporus baumii</name>
    <name type="common">Phellinus baumii</name>
    <dbReference type="NCBI Taxonomy" id="108892"/>
    <lineage>
        <taxon>Eukaryota</taxon>
        <taxon>Fungi</taxon>
        <taxon>Dikarya</taxon>
        <taxon>Basidiomycota</taxon>
        <taxon>Agaricomycotina</taxon>
        <taxon>Agaricomycetes</taxon>
        <taxon>Hymenochaetales</taxon>
        <taxon>Hymenochaetaceae</taxon>
        <taxon>Sanghuangporus</taxon>
    </lineage>
</organism>
<sequence>MLSPFLLYRAATFALFIVCNAVICSVAAWNLGFADQHHDHLTTLAQIDSFLIFAGAAGLVVVFTVTFIEVFRRGAISGRIWFEMAWLTLFWIFNFAGAIAVTAVAPRKVCSFQSDPSHRSGPACTSARVLIAFAWLNTGFLFMYFFLLTIFSIMHQKEDASVWRSAVCDFPWFQTKLCIRSAPNSPIIARFVKSKSPSLVVPKPRRAPPPPIFIHGRAGLGSQVEIEHFTEIGSIEEQRIASPPPAVPRPAAISLYPQHVQSTMRATNAPVTTYQSSTYYTENRGTSPPPIRDWPRPIGTNLTSNSSLNPSPMSERAAQKQRALERSGLDASSRESQRDQERTHRAAAPPPPPPLTLERSRTNEDNANASAQNSPSRSRPTGPRRRDGQSTFVRPRPPPLDLTRDGSTPNGRR</sequence>
<dbReference type="EMBL" id="LNZH02000216">
    <property type="protein sequence ID" value="OCB84254.1"/>
    <property type="molecule type" value="Genomic_DNA"/>
</dbReference>
<protein>
    <recommendedName>
        <fullName evidence="5">MARVEL domain-containing protein</fullName>
    </recommendedName>
</protein>
<keyword evidence="2" id="KW-0812">Transmembrane</keyword>
<evidence type="ECO:0008006" key="5">
    <source>
        <dbReference type="Google" id="ProtNLM"/>
    </source>
</evidence>